<evidence type="ECO:0000256" key="4">
    <source>
        <dbReference type="PROSITE-ProRule" id="PRU00335"/>
    </source>
</evidence>
<dbReference type="PRINTS" id="PR00455">
    <property type="entry name" value="HTHTETR"/>
</dbReference>
<sequence>MTQADKKKRVHKTPELRQAEILAAATKVFAARGYQVADTQAIADLAEVGKGTLYRYFPTKEALFKEALKRQLDILKERLEAAFHLPGSPFAKIKAVMGAYFLFFDEHPETIELFAQERAEFGRDNTPLYFERIYTCNPGWAALFEEIKAQHPARNLSIDAMMARCSEIMHGAVYISLRNATGLSAYQQLDDIFEFYLFGILDTQNPTQYVQDHT</sequence>
<evidence type="ECO:0000256" key="3">
    <source>
        <dbReference type="ARBA" id="ARBA00023163"/>
    </source>
</evidence>
<dbReference type="GO" id="GO:0003700">
    <property type="term" value="F:DNA-binding transcription factor activity"/>
    <property type="evidence" value="ECO:0007669"/>
    <property type="project" value="TreeGrafter"/>
</dbReference>
<evidence type="ECO:0000259" key="5">
    <source>
        <dbReference type="PROSITE" id="PS50977"/>
    </source>
</evidence>
<dbReference type="EMBL" id="PIPQ01000002">
    <property type="protein sequence ID" value="RUO42927.1"/>
    <property type="molecule type" value="Genomic_DNA"/>
</dbReference>
<keyword evidence="7" id="KW-1185">Reference proteome</keyword>
<reference evidence="6 7" key="1">
    <citation type="journal article" date="2011" name="Front. Microbiol.">
        <title>Genomic signatures of strain selection and enhancement in Bacillus atrophaeus var. globigii, a historical biowarfare simulant.</title>
        <authorList>
            <person name="Gibbons H.S."/>
            <person name="Broomall S.M."/>
            <person name="McNew L.A."/>
            <person name="Daligault H."/>
            <person name="Chapman C."/>
            <person name="Bruce D."/>
            <person name="Karavis M."/>
            <person name="Krepps M."/>
            <person name="McGregor P.A."/>
            <person name="Hong C."/>
            <person name="Park K.H."/>
            <person name="Akmal A."/>
            <person name="Feldman A."/>
            <person name="Lin J.S."/>
            <person name="Chang W.E."/>
            <person name="Higgs B.W."/>
            <person name="Demirev P."/>
            <person name="Lindquist J."/>
            <person name="Liem A."/>
            <person name="Fochler E."/>
            <person name="Read T.D."/>
            <person name="Tapia R."/>
            <person name="Johnson S."/>
            <person name="Bishop-Lilly K.A."/>
            <person name="Detter C."/>
            <person name="Han C."/>
            <person name="Sozhamannan S."/>
            <person name="Rosenzweig C.N."/>
            <person name="Skowronski E.W."/>
        </authorList>
    </citation>
    <scope>NUCLEOTIDE SEQUENCE [LARGE SCALE GENOMIC DNA]</scope>
    <source>
        <strain evidence="6 7">AIT1</strain>
    </source>
</reference>
<dbReference type="Proteomes" id="UP000286976">
    <property type="component" value="Unassembled WGS sequence"/>
</dbReference>
<name>A0A432X851_9GAMM</name>
<dbReference type="Pfam" id="PF00440">
    <property type="entry name" value="TetR_N"/>
    <property type="match status" value="1"/>
</dbReference>
<dbReference type="SUPFAM" id="SSF46689">
    <property type="entry name" value="Homeodomain-like"/>
    <property type="match status" value="1"/>
</dbReference>
<dbReference type="PROSITE" id="PS50977">
    <property type="entry name" value="HTH_TETR_2"/>
    <property type="match status" value="1"/>
</dbReference>
<evidence type="ECO:0000313" key="6">
    <source>
        <dbReference type="EMBL" id="RUO42927.1"/>
    </source>
</evidence>
<comment type="caution">
    <text evidence="6">The sequence shown here is derived from an EMBL/GenBank/DDBJ whole genome shotgun (WGS) entry which is preliminary data.</text>
</comment>
<dbReference type="RefSeq" id="WP_126757142.1">
    <property type="nucleotide sequence ID" value="NZ_PIPQ01000002.1"/>
</dbReference>
<dbReference type="InterPro" id="IPR001647">
    <property type="entry name" value="HTH_TetR"/>
</dbReference>
<keyword evidence="1" id="KW-0805">Transcription regulation</keyword>
<dbReference type="OrthoDB" id="63332at2"/>
<accession>A0A432X851</accession>
<proteinExistence type="predicted"/>
<dbReference type="Gene3D" id="1.10.10.60">
    <property type="entry name" value="Homeodomain-like"/>
    <property type="match status" value="1"/>
</dbReference>
<gene>
    <name evidence="6" type="ORF">CWE15_05870</name>
</gene>
<evidence type="ECO:0000256" key="1">
    <source>
        <dbReference type="ARBA" id="ARBA00023015"/>
    </source>
</evidence>
<feature type="domain" description="HTH tetR-type" evidence="5">
    <location>
        <begin position="15"/>
        <end position="75"/>
    </location>
</feature>
<dbReference type="GO" id="GO:0000976">
    <property type="term" value="F:transcription cis-regulatory region binding"/>
    <property type="evidence" value="ECO:0007669"/>
    <property type="project" value="TreeGrafter"/>
</dbReference>
<dbReference type="InterPro" id="IPR050109">
    <property type="entry name" value="HTH-type_TetR-like_transc_reg"/>
</dbReference>
<organism evidence="6 7">
    <name type="scientific">Aliidiomarina taiwanensis</name>
    <dbReference type="NCBI Taxonomy" id="946228"/>
    <lineage>
        <taxon>Bacteria</taxon>
        <taxon>Pseudomonadati</taxon>
        <taxon>Pseudomonadota</taxon>
        <taxon>Gammaproteobacteria</taxon>
        <taxon>Alteromonadales</taxon>
        <taxon>Idiomarinaceae</taxon>
        <taxon>Aliidiomarina</taxon>
    </lineage>
</organism>
<evidence type="ECO:0000313" key="7">
    <source>
        <dbReference type="Proteomes" id="UP000286976"/>
    </source>
</evidence>
<dbReference type="Gene3D" id="1.10.357.10">
    <property type="entry name" value="Tetracycline Repressor, domain 2"/>
    <property type="match status" value="1"/>
</dbReference>
<feature type="DNA-binding region" description="H-T-H motif" evidence="4">
    <location>
        <begin position="38"/>
        <end position="57"/>
    </location>
</feature>
<dbReference type="InterPro" id="IPR009057">
    <property type="entry name" value="Homeodomain-like_sf"/>
</dbReference>
<keyword evidence="3" id="KW-0804">Transcription</keyword>
<dbReference type="PANTHER" id="PTHR30055">
    <property type="entry name" value="HTH-TYPE TRANSCRIPTIONAL REGULATOR RUTR"/>
    <property type="match status" value="1"/>
</dbReference>
<evidence type="ECO:0000256" key="2">
    <source>
        <dbReference type="ARBA" id="ARBA00023125"/>
    </source>
</evidence>
<keyword evidence="2 4" id="KW-0238">DNA-binding</keyword>
<dbReference type="PANTHER" id="PTHR30055:SF234">
    <property type="entry name" value="HTH-TYPE TRANSCRIPTIONAL REGULATOR BETI"/>
    <property type="match status" value="1"/>
</dbReference>
<protein>
    <submittedName>
        <fullName evidence="6">TetR family transcriptional regulator</fullName>
    </submittedName>
</protein>
<dbReference type="AlphaFoldDB" id="A0A432X851"/>